<dbReference type="InterPro" id="IPR043143">
    <property type="entry name" value="Mal/L-sulf/L-lact_DH-like_NADP"/>
</dbReference>
<dbReference type="PANTHER" id="PTHR11091">
    <property type="entry name" value="OXIDOREDUCTASE-RELATED"/>
    <property type="match status" value="1"/>
</dbReference>
<dbReference type="InterPro" id="IPR036111">
    <property type="entry name" value="Mal/L-sulfo/L-lacto_DH-like_sf"/>
</dbReference>
<keyword evidence="4" id="KW-1185">Reference proteome</keyword>
<evidence type="ECO:0000256" key="1">
    <source>
        <dbReference type="ARBA" id="ARBA00006056"/>
    </source>
</evidence>
<dbReference type="AlphaFoldDB" id="A0A939EP25"/>
<dbReference type="SUPFAM" id="SSF89733">
    <property type="entry name" value="L-sulfolactate dehydrogenase-like"/>
    <property type="match status" value="1"/>
</dbReference>
<dbReference type="PANTHER" id="PTHR11091:SF0">
    <property type="entry name" value="MALATE DEHYDROGENASE"/>
    <property type="match status" value="1"/>
</dbReference>
<proteinExistence type="inferred from homology"/>
<evidence type="ECO:0000313" key="4">
    <source>
        <dbReference type="Proteomes" id="UP000664779"/>
    </source>
</evidence>
<dbReference type="RefSeq" id="WP_206941262.1">
    <property type="nucleotide sequence ID" value="NZ_JAFLNF010000005.1"/>
</dbReference>
<dbReference type="GO" id="GO:0016491">
    <property type="term" value="F:oxidoreductase activity"/>
    <property type="evidence" value="ECO:0007669"/>
    <property type="project" value="UniProtKB-KW"/>
</dbReference>
<protein>
    <submittedName>
        <fullName evidence="3">Ldh family oxidoreductase</fullName>
    </submittedName>
</protein>
<name>A0A939EP25_9HYPH</name>
<dbReference type="Pfam" id="PF02615">
    <property type="entry name" value="Ldh_2"/>
    <property type="match status" value="1"/>
</dbReference>
<comment type="caution">
    <text evidence="3">The sequence shown here is derived from an EMBL/GenBank/DDBJ whole genome shotgun (WGS) entry which is preliminary data.</text>
</comment>
<comment type="similarity">
    <text evidence="1">Belongs to the LDH2/MDH2 oxidoreductase family.</text>
</comment>
<evidence type="ECO:0000256" key="2">
    <source>
        <dbReference type="ARBA" id="ARBA00023002"/>
    </source>
</evidence>
<dbReference type="Proteomes" id="UP000664779">
    <property type="component" value="Unassembled WGS sequence"/>
</dbReference>
<dbReference type="Gene3D" id="3.30.1370.60">
    <property type="entry name" value="Hypothetical oxidoreductase yiak, domain 2"/>
    <property type="match status" value="1"/>
</dbReference>
<keyword evidence="2" id="KW-0560">Oxidoreductase</keyword>
<accession>A0A939EP25</accession>
<gene>
    <name evidence="3" type="ORF">J0X15_12675</name>
</gene>
<sequence>MSDVSLSLQDAHDLVFKALVANRTSAENARFVADALVAADASGQPGHGLSRVSGYAAQSRSGKVDGYAVPEIEKAAPGVLRVNANYGFAYPAISVALEKLPDMARSQGIAMVAIRHSHHFGQGGAHCEALAEAGLVSFVFGNAPAAIAPWGGKTALFGTNPIAFAAPVPGQPPLVIDLAVSTVAKGKIMTAEKTGKAIPEGWAFDAEGNPTTNASAAMKGTMVPIGGAKGAALAMMIDVLGGALVGAALGHQSTSLFSGEGAAPDLGQVIIAIDPNLSSFGAFGDKMTTMVEAVEGVEGARMPGSRRIGLREAAARDGILIPEQIYREVLALSGQQQGAA</sequence>
<dbReference type="InterPro" id="IPR043144">
    <property type="entry name" value="Mal/L-sulf/L-lact_DH-like_ah"/>
</dbReference>
<dbReference type="Gene3D" id="1.10.1530.10">
    <property type="match status" value="1"/>
</dbReference>
<evidence type="ECO:0000313" key="3">
    <source>
        <dbReference type="EMBL" id="MBO0346079.1"/>
    </source>
</evidence>
<dbReference type="InterPro" id="IPR003767">
    <property type="entry name" value="Malate/L-lactate_DH-like"/>
</dbReference>
<reference evidence="3" key="1">
    <citation type="submission" date="2021-03" db="EMBL/GenBank/DDBJ databases">
        <title>Roseibium sp. CAU 1637 isolated from Incheon.</title>
        <authorList>
            <person name="Kim W."/>
        </authorList>
    </citation>
    <scope>NUCLEOTIDE SEQUENCE</scope>
    <source>
        <strain evidence="3">CAU 1637</strain>
    </source>
</reference>
<dbReference type="EMBL" id="JAFLNF010000005">
    <property type="protein sequence ID" value="MBO0346079.1"/>
    <property type="molecule type" value="Genomic_DNA"/>
</dbReference>
<organism evidence="3 4">
    <name type="scientific">Roseibium limicola</name>
    <dbReference type="NCBI Taxonomy" id="2816037"/>
    <lineage>
        <taxon>Bacteria</taxon>
        <taxon>Pseudomonadati</taxon>
        <taxon>Pseudomonadota</taxon>
        <taxon>Alphaproteobacteria</taxon>
        <taxon>Hyphomicrobiales</taxon>
        <taxon>Stappiaceae</taxon>
        <taxon>Roseibium</taxon>
    </lineage>
</organism>